<comment type="cofactor">
    <cofactor evidence="1">
        <name>Mg(2+)</name>
        <dbReference type="ChEBI" id="CHEBI:18420"/>
    </cofactor>
</comment>
<comment type="caution">
    <text evidence="24">The sequence shown here is derived from an EMBL/GenBank/DDBJ whole genome shotgun (WGS) entry which is preliminary data.</text>
</comment>
<evidence type="ECO:0000256" key="10">
    <source>
        <dbReference type="ARBA" id="ARBA00022679"/>
    </source>
</evidence>
<feature type="region of interest" description="Disordered" evidence="22">
    <location>
        <begin position="504"/>
        <end position="531"/>
    </location>
</feature>
<feature type="compositionally biased region" description="Low complexity" evidence="22">
    <location>
        <begin position="300"/>
        <end position="318"/>
    </location>
</feature>
<evidence type="ECO:0000256" key="12">
    <source>
        <dbReference type="ARBA" id="ARBA00022741"/>
    </source>
</evidence>
<feature type="region of interest" description="Disordered" evidence="22">
    <location>
        <begin position="300"/>
        <end position="324"/>
    </location>
</feature>
<dbReference type="GO" id="GO:0005856">
    <property type="term" value="C:cytoskeleton"/>
    <property type="evidence" value="ECO:0007669"/>
    <property type="project" value="UniProtKB-SubCell"/>
</dbReference>
<dbReference type="GO" id="GO:0004674">
    <property type="term" value="F:protein serine/threonine kinase activity"/>
    <property type="evidence" value="ECO:0007669"/>
    <property type="project" value="UniProtKB-KW"/>
</dbReference>
<protein>
    <recommendedName>
        <fullName evidence="6">non-specific serine/threonine protein kinase</fullName>
        <ecNumber evidence="6">2.7.11.1</ecNumber>
    </recommendedName>
</protein>
<name>A0A836CEI8_9STRA</name>
<accession>A0A836CEI8</accession>
<dbReference type="GO" id="GO:0005524">
    <property type="term" value="F:ATP binding"/>
    <property type="evidence" value="ECO:0007669"/>
    <property type="project" value="UniProtKB-UniRule"/>
</dbReference>
<keyword evidence="15" id="KW-0460">Magnesium</keyword>
<dbReference type="OrthoDB" id="2158884at2759"/>
<evidence type="ECO:0000313" key="25">
    <source>
        <dbReference type="Proteomes" id="UP000664859"/>
    </source>
</evidence>
<dbReference type="GO" id="GO:0005929">
    <property type="term" value="C:cilium"/>
    <property type="evidence" value="ECO:0007669"/>
    <property type="project" value="UniProtKB-SubCell"/>
</dbReference>
<keyword evidence="18" id="KW-0966">Cell projection</keyword>
<feature type="binding site" evidence="21">
    <location>
        <position position="34"/>
    </location>
    <ligand>
        <name>ATP</name>
        <dbReference type="ChEBI" id="CHEBI:30616"/>
    </ligand>
</feature>
<sequence>MNRYKVTKQLGDGTYGSVLKAVNRQTGEVVAIKKMKKKFYNWDECMQLREVKSLKKLNHPNIVKLKEVIRENDELYFVFEFMEGNLYELMKKRDRHLPELKIRNIMYQILQGLTFMHKHGFFHRDFKPENILIKGDVCKVADFGLAREIRSRPPYTDYVSTRWYRAPEVLLRSTSYNSPIDTWACGCIMAELFTLRPLFPGSSEADEIHKICSVLGSPSSATWPEGLKLAAQMNFKFPQFVQTPLAQLIPHASPEAVALMTDLMHFDPNRRPTASQALQYPFFQVHAAMAPSVPPAAAAAATAAAEEQQQQAAPEVDAGSGGGAPAADGFGSYASAATPAAAAAQAAAPAAQWPSRGFGAAAAAAAAAPAARRPSFGAAGGGALGFGGGFGGGGGASVAEGGASSVRAGLYRGIGSSLAAGAGGNNASSYTASSASQYAAPAPLPWPGGGARFGQPTSTASQPAASGSLYGSSYGGAAAGGAGGGAVGGGYGSGVGGFGAWGGSLAGGAQQQQQPAAQQAQGLSKFGRFAR</sequence>
<keyword evidence="17" id="KW-0539">Nucleus</keyword>
<feature type="compositionally biased region" description="Low complexity" evidence="22">
    <location>
        <begin position="507"/>
        <end position="524"/>
    </location>
</feature>
<evidence type="ECO:0000256" key="9">
    <source>
        <dbReference type="ARBA" id="ARBA00022553"/>
    </source>
</evidence>
<dbReference type="FunFam" id="3.30.200.20:FF:000071">
    <property type="entry name" value="serine/threonine-protein kinase MAK isoform X1"/>
    <property type="match status" value="1"/>
</dbReference>
<evidence type="ECO:0000256" key="21">
    <source>
        <dbReference type="PROSITE-ProRule" id="PRU10141"/>
    </source>
</evidence>
<dbReference type="FunFam" id="1.10.510.10:FF:000104">
    <property type="entry name" value="serine/threonine-protein kinase MAK isoform X1"/>
    <property type="match status" value="1"/>
</dbReference>
<evidence type="ECO:0000256" key="22">
    <source>
        <dbReference type="SAM" id="MobiDB-lite"/>
    </source>
</evidence>
<dbReference type="Pfam" id="PF00069">
    <property type="entry name" value="Pkinase"/>
    <property type="match status" value="1"/>
</dbReference>
<evidence type="ECO:0000256" key="13">
    <source>
        <dbReference type="ARBA" id="ARBA00022777"/>
    </source>
</evidence>
<evidence type="ECO:0000313" key="24">
    <source>
        <dbReference type="EMBL" id="KAG5182724.1"/>
    </source>
</evidence>
<evidence type="ECO:0000256" key="7">
    <source>
        <dbReference type="ARBA" id="ARBA00022490"/>
    </source>
</evidence>
<evidence type="ECO:0000256" key="20">
    <source>
        <dbReference type="ARBA" id="ARBA00048679"/>
    </source>
</evidence>
<dbReference type="InterPro" id="IPR017441">
    <property type="entry name" value="Protein_kinase_ATP_BS"/>
</dbReference>
<dbReference type="Gene3D" id="1.10.510.10">
    <property type="entry name" value="Transferase(Phosphotransferase) domain 1"/>
    <property type="match status" value="1"/>
</dbReference>
<gene>
    <name evidence="24" type="ORF">JKP88DRAFT_164323</name>
</gene>
<feature type="domain" description="Protein kinase" evidence="23">
    <location>
        <begin position="4"/>
        <end position="283"/>
    </location>
</feature>
<dbReference type="SUPFAM" id="SSF56112">
    <property type="entry name" value="Protein kinase-like (PK-like)"/>
    <property type="match status" value="1"/>
</dbReference>
<comment type="catalytic activity">
    <reaction evidence="19">
        <text>L-threonyl-[protein] + ATP = O-phospho-L-threonyl-[protein] + ADP + H(+)</text>
        <dbReference type="Rhea" id="RHEA:46608"/>
        <dbReference type="Rhea" id="RHEA-COMP:11060"/>
        <dbReference type="Rhea" id="RHEA-COMP:11605"/>
        <dbReference type="ChEBI" id="CHEBI:15378"/>
        <dbReference type="ChEBI" id="CHEBI:30013"/>
        <dbReference type="ChEBI" id="CHEBI:30616"/>
        <dbReference type="ChEBI" id="CHEBI:61977"/>
        <dbReference type="ChEBI" id="CHEBI:456216"/>
        <dbReference type="EC" id="2.7.11.1"/>
    </reaction>
</comment>
<keyword evidence="13 24" id="KW-0418">Kinase</keyword>
<dbReference type="EMBL" id="JAFCMP010000224">
    <property type="protein sequence ID" value="KAG5182724.1"/>
    <property type="molecule type" value="Genomic_DNA"/>
</dbReference>
<evidence type="ECO:0000256" key="5">
    <source>
        <dbReference type="ARBA" id="ARBA00006485"/>
    </source>
</evidence>
<evidence type="ECO:0000256" key="8">
    <source>
        <dbReference type="ARBA" id="ARBA00022527"/>
    </source>
</evidence>
<comment type="similarity">
    <text evidence="5">Belongs to the protein kinase superfamily. CMGC Ser/Thr protein kinase family. CDC2/CDKX subfamily.</text>
</comment>
<dbReference type="InterPro" id="IPR008271">
    <property type="entry name" value="Ser/Thr_kinase_AS"/>
</dbReference>
<reference evidence="24" key="1">
    <citation type="submission" date="2021-02" db="EMBL/GenBank/DDBJ databases">
        <title>First Annotated Genome of the Yellow-green Alga Tribonema minus.</title>
        <authorList>
            <person name="Mahan K.M."/>
        </authorList>
    </citation>
    <scope>NUCLEOTIDE SEQUENCE</scope>
    <source>
        <strain evidence="24">UTEX B ZZ1240</strain>
    </source>
</reference>
<keyword evidence="25" id="KW-1185">Reference proteome</keyword>
<evidence type="ECO:0000256" key="2">
    <source>
        <dbReference type="ARBA" id="ARBA00004123"/>
    </source>
</evidence>
<evidence type="ECO:0000256" key="11">
    <source>
        <dbReference type="ARBA" id="ARBA00022723"/>
    </source>
</evidence>
<dbReference type="InterPro" id="IPR011009">
    <property type="entry name" value="Kinase-like_dom_sf"/>
</dbReference>
<dbReference type="CDD" id="cd07830">
    <property type="entry name" value="STKc_MAK_like"/>
    <property type="match status" value="1"/>
</dbReference>
<keyword evidence="12 21" id="KW-0547">Nucleotide-binding</keyword>
<dbReference type="Gene3D" id="3.30.200.20">
    <property type="entry name" value="Phosphorylase Kinase, domain 1"/>
    <property type="match status" value="1"/>
</dbReference>
<keyword evidence="11" id="KW-0479">Metal-binding</keyword>
<dbReference type="PROSITE" id="PS00107">
    <property type="entry name" value="PROTEIN_KINASE_ATP"/>
    <property type="match status" value="1"/>
</dbReference>
<dbReference type="GO" id="GO:0005634">
    <property type="term" value="C:nucleus"/>
    <property type="evidence" value="ECO:0007669"/>
    <property type="project" value="UniProtKB-SubCell"/>
</dbReference>
<keyword evidence="10" id="KW-0808">Transferase</keyword>
<comment type="subcellular location">
    <subcellularLocation>
        <location evidence="3">Cell projection</location>
        <location evidence="3">Cilium</location>
    </subcellularLocation>
    <subcellularLocation>
        <location evidence="4">Cytoplasm</location>
        <location evidence="4">Cytoskeleton</location>
    </subcellularLocation>
    <subcellularLocation>
        <location evidence="2">Nucleus</location>
    </subcellularLocation>
</comment>
<organism evidence="24 25">
    <name type="scientific">Tribonema minus</name>
    <dbReference type="NCBI Taxonomy" id="303371"/>
    <lineage>
        <taxon>Eukaryota</taxon>
        <taxon>Sar</taxon>
        <taxon>Stramenopiles</taxon>
        <taxon>Ochrophyta</taxon>
        <taxon>PX clade</taxon>
        <taxon>Xanthophyceae</taxon>
        <taxon>Tribonematales</taxon>
        <taxon>Tribonemataceae</taxon>
        <taxon>Tribonema</taxon>
    </lineage>
</organism>
<dbReference type="AlphaFoldDB" id="A0A836CEI8"/>
<evidence type="ECO:0000256" key="17">
    <source>
        <dbReference type="ARBA" id="ARBA00023242"/>
    </source>
</evidence>
<dbReference type="InterPro" id="IPR000719">
    <property type="entry name" value="Prot_kinase_dom"/>
</dbReference>
<evidence type="ECO:0000259" key="23">
    <source>
        <dbReference type="PROSITE" id="PS50011"/>
    </source>
</evidence>
<comment type="catalytic activity">
    <reaction evidence="20">
        <text>L-seryl-[protein] + ATP = O-phospho-L-seryl-[protein] + ADP + H(+)</text>
        <dbReference type="Rhea" id="RHEA:17989"/>
        <dbReference type="Rhea" id="RHEA-COMP:9863"/>
        <dbReference type="Rhea" id="RHEA-COMP:11604"/>
        <dbReference type="ChEBI" id="CHEBI:15378"/>
        <dbReference type="ChEBI" id="CHEBI:29999"/>
        <dbReference type="ChEBI" id="CHEBI:30616"/>
        <dbReference type="ChEBI" id="CHEBI:83421"/>
        <dbReference type="ChEBI" id="CHEBI:456216"/>
        <dbReference type="EC" id="2.7.11.1"/>
    </reaction>
</comment>
<dbReference type="PROSITE" id="PS00108">
    <property type="entry name" value="PROTEIN_KINASE_ST"/>
    <property type="match status" value="1"/>
</dbReference>
<dbReference type="PROSITE" id="PS50011">
    <property type="entry name" value="PROTEIN_KINASE_DOM"/>
    <property type="match status" value="1"/>
</dbReference>
<evidence type="ECO:0000256" key="18">
    <source>
        <dbReference type="ARBA" id="ARBA00023273"/>
    </source>
</evidence>
<evidence type="ECO:0000256" key="14">
    <source>
        <dbReference type="ARBA" id="ARBA00022840"/>
    </source>
</evidence>
<evidence type="ECO:0000256" key="3">
    <source>
        <dbReference type="ARBA" id="ARBA00004138"/>
    </source>
</evidence>
<dbReference type="Proteomes" id="UP000664859">
    <property type="component" value="Unassembled WGS sequence"/>
</dbReference>
<evidence type="ECO:0000256" key="1">
    <source>
        <dbReference type="ARBA" id="ARBA00001946"/>
    </source>
</evidence>
<keyword evidence="7" id="KW-0963">Cytoplasm</keyword>
<dbReference type="EC" id="2.7.11.1" evidence="6"/>
<dbReference type="InterPro" id="IPR050117">
    <property type="entry name" value="MAPK"/>
</dbReference>
<evidence type="ECO:0000256" key="15">
    <source>
        <dbReference type="ARBA" id="ARBA00022842"/>
    </source>
</evidence>
<keyword evidence="16" id="KW-0206">Cytoskeleton</keyword>
<keyword evidence="14 21" id="KW-0067">ATP-binding</keyword>
<evidence type="ECO:0000256" key="19">
    <source>
        <dbReference type="ARBA" id="ARBA00047899"/>
    </source>
</evidence>
<proteinExistence type="inferred from homology"/>
<evidence type="ECO:0000256" key="16">
    <source>
        <dbReference type="ARBA" id="ARBA00023212"/>
    </source>
</evidence>
<dbReference type="GO" id="GO:0046872">
    <property type="term" value="F:metal ion binding"/>
    <property type="evidence" value="ECO:0007669"/>
    <property type="project" value="UniProtKB-KW"/>
</dbReference>
<keyword evidence="8" id="KW-0723">Serine/threonine-protein kinase</keyword>
<evidence type="ECO:0000256" key="6">
    <source>
        <dbReference type="ARBA" id="ARBA00012513"/>
    </source>
</evidence>
<dbReference type="PANTHER" id="PTHR24055">
    <property type="entry name" value="MITOGEN-ACTIVATED PROTEIN KINASE"/>
    <property type="match status" value="1"/>
</dbReference>
<evidence type="ECO:0000256" key="4">
    <source>
        <dbReference type="ARBA" id="ARBA00004245"/>
    </source>
</evidence>
<keyword evidence="9" id="KW-0597">Phosphoprotein</keyword>